<dbReference type="Proteomes" id="UP000321947">
    <property type="component" value="Unassembled WGS sequence"/>
</dbReference>
<evidence type="ECO:0000313" key="2">
    <source>
        <dbReference type="EMBL" id="TYK13553.1"/>
    </source>
</evidence>
<dbReference type="PANTHER" id="PTHR11439:SF470">
    <property type="entry name" value="CYSTEINE-RICH RLK (RECEPTOR-LIKE PROTEIN KINASE) 8"/>
    <property type="match status" value="1"/>
</dbReference>
<dbReference type="InterPro" id="IPR013103">
    <property type="entry name" value="RVT_2"/>
</dbReference>
<protein>
    <submittedName>
        <fullName evidence="2">Retrovirus-related Pol polyprotein from transposon TNT 1-94</fullName>
    </submittedName>
</protein>
<organism evidence="2 3">
    <name type="scientific">Cucumis melo var. makuwa</name>
    <name type="common">Oriental melon</name>
    <dbReference type="NCBI Taxonomy" id="1194695"/>
    <lineage>
        <taxon>Eukaryota</taxon>
        <taxon>Viridiplantae</taxon>
        <taxon>Streptophyta</taxon>
        <taxon>Embryophyta</taxon>
        <taxon>Tracheophyta</taxon>
        <taxon>Spermatophyta</taxon>
        <taxon>Magnoliopsida</taxon>
        <taxon>eudicotyledons</taxon>
        <taxon>Gunneridae</taxon>
        <taxon>Pentapetalae</taxon>
        <taxon>rosids</taxon>
        <taxon>fabids</taxon>
        <taxon>Cucurbitales</taxon>
        <taxon>Cucurbitaceae</taxon>
        <taxon>Benincaseae</taxon>
        <taxon>Cucumis</taxon>
    </lineage>
</organism>
<accession>A0A5D3CNS4</accession>
<gene>
    <name evidence="2" type="ORF">E5676_scaffold299G00290</name>
</gene>
<dbReference type="SUPFAM" id="SSF56672">
    <property type="entry name" value="DNA/RNA polymerases"/>
    <property type="match status" value="1"/>
</dbReference>
<comment type="caution">
    <text evidence="2">The sequence shown here is derived from an EMBL/GenBank/DDBJ whole genome shotgun (WGS) entry which is preliminary data.</text>
</comment>
<proteinExistence type="predicted"/>
<sequence length="456" mass="51551">MPKASPSVDLAITPINDKFLDTPFIVFVAKLDTDSSSDGLVSPPWEQSLPVLHTHPQRDQHPPPHLSNYVYGVTSPSFFPLHHYISLKQLNSPHCTFISKVLDQNEPRTYSQIAKFPVWGDAMVAELNALKANNTWKLCTLSPEKTTICCKWVYKIKFSHDGSIDHYKACLCAKGYTQQEGIDYHETFTPVTKLVTVCVLISIASTCNWSYHQLNVNNAFLQGDLDEDIFFQLPPSLSHSNNIRLSSTLLSHGFRKFAFNYSLFIHTRTLSIFVWIYINDVIVTGNNDSLVYRTKLYLAHSFSIKDLRTLYYFLDIEVSRSKSGLFLCQRKFILDILVDSSMLDCCCSPFPLFVLIFSLIYAQSTLSHLDTAHKVLRYLKGIIGKGILLLASSSLALVGFFDSNWVGYPITRRSTTGYLTMLRASPISWKTKKQAIVSCSSTKTEYHSFAALTSEL</sequence>
<name>A0A5D3CNS4_CUCMM</name>
<dbReference type="EMBL" id="SSTD01009863">
    <property type="protein sequence ID" value="TYK13553.1"/>
    <property type="molecule type" value="Genomic_DNA"/>
</dbReference>
<evidence type="ECO:0000259" key="1">
    <source>
        <dbReference type="Pfam" id="PF07727"/>
    </source>
</evidence>
<dbReference type="CDD" id="cd09272">
    <property type="entry name" value="RNase_HI_RT_Ty1"/>
    <property type="match status" value="1"/>
</dbReference>
<dbReference type="InterPro" id="IPR043502">
    <property type="entry name" value="DNA/RNA_pol_sf"/>
</dbReference>
<dbReference type="AlphaFoldDB" id="A0A5D3CNS4"/>
<feature type="domain" description="Reverse transcriptase Ty1/copia-type" evidence="1">
    <location>
        <begin position="133"/>
        <end position="240"/>
    </location>
</feature>
<feature type="domain" description="Reverse transcriptase Ty1/copia-type" evidence="1">
    <location>
        <begin position="242"/>
        <end position="351"/>
    </location>
</feature>
<evidence type="ECO:0000313" key="3">
    <source>
        <dbReference type="Proteomes" id="UP000321947"/>
    </source>
</evidence>
<dbReference type="PANTHER" id="PTHR11439">
    <property type="entry name" value="GAG-POL-RELATED RETROTRANSPOSON"/>
    <property type="match status" value="1"/>
</dbReference>
<dbReference type="Pfam" id="PF07727">
    <property type="entry name" value="RVT_2"/>
    <property type="match status" value="2"/>
</dbReference>
<reference evidence="2 3" key="1">
    <citation type="submission" date="2019-08" db="EMBL/GenBank/DDBJ databases">
        <title>Draft genome sequences of two oriental melons (Cucumis melo L. var makuwa).</title>
        <authorList>
            <person name="Kwon S.-Y."/>
        </authorList>
    </citation>
    <scope>NUCLEOTIDE SEQUENCE [LARGE SCALE GENOMIC DNA]</scope>
    <source>
        <strain evidence="3">cv. Chang Bougi</strain>
        <tissue evidence="2">Leaf</tissue>
    </source>
</reference>